<evidence type="ECO:0000313" key="3">
    <source>
        <dbReference type="Proteomes" id="UP000485058"/>
    </source>
</evidence>
<proteinExistence type="predicted"/>
<organism evidence="2 3">
    <name type="scientific">Haematococcus lacustris</name>
    <name type="common">Green alga</name>
    <name type="synonym">Haematococcus pluvialis</name>
    <dbReference type="NCBI Taxonomy" id="44745"/>
    <lineage>
        <taxon>Eukaryota</taxon>
        <taxon>Viridiplantae</taxon>
        <taxon>Chlorophyta</taxon>
        <taxon>core chlorophytes</taxon>
        <taxon>Chlorophyceae</taxon>
        <taxon>CS clade</taxon>
        <taxon>Chlamydomonadales</taxon>
        <taxon>Haematococcaceae</taxon>
        <taxon>Haematococcus</taxon>
    </lineage>
</organism>
<gene>
    <name evidence="2" type="ORF">HaLaN_17316</name>
</gene>
<sequence length="68" mass="7546">MARLKSPSTPRPGASKLEVHGQEDLRYKELNSVLFAYLRVGLDSGRYQKQSLKGLASSQQVLQGTLKN</sequence>
<reference evidence="2 3" key="1">
    <citation type="submission" date="2020-02" db="EMBL/GenBank/DDBJ databases">
        <title>Draft genome sequence of Haematococcus lacustris strain NIES-144.</title>
        <authorList>
            <person name="Morimoto D."/>
            <person name="Nakagawa S."/>
            <person name="Yoshida T."/>
            <person name="Sawayama S."/>
        </authorList>
    </citation>
    <scope>NUCLEOTIDE SEQUENCE [LARGE SCALE GENOMIC DNA]</scope>
    <source>
        <strain evidence="2 3">NIES-144</strain>
    </source>
</reference>
<feature type="region of interest" description="Disordered" evidence="1">
    <location>
        <begin position="1"/>
        <end position="20"/>
    </location>
</feature>
<dbReference type="AlphaFoldDB" id="A0A699ZC04"/>
<protein>
    <submittedName>
        <fullName evidence="2">Uncharacterized protein</fullName>
    </submittedName>
</protein>
<keyword evidence="3" id="KW-1185">Reference proteome</keyword>
<dbReference type="Proteomes" id="UP000485058">
    <property type="component" value="Unassembled WGS sequence"/>
</dbReference>
<comment type="caution">
    <text evidence="2">The sequence shown here is derived from an EMBL/GenBank/DDBJ whole genome shotgun (WGS) entry which is preliminary data.</text>
</comment>
<evidence type="ECO:0000256" key="1">
    <source>
        <dbReference type="SAM" id="MobiDB-lite"/>
    </source>
</evidence>
<name>A0A699ZC04_HAELA</name>
<accession>A0A699ZC04</accession>
<dbReference type="EMBL" id="BLLF01001599">
    <property type="protein sequence ID" value="GFH20227.1"/>
    <property type="molecule type" value="Genomic_DNA"/>
</dbReference>
<evidence type="ECO:0000313" key="2">
    <source>
        <dbReference type="EMBL" id="GFH20227.1"/>
    </source>
</evidence>